<dbReference type="CDD" id="cd05233">
    <property type="entry name" value="SDR_c"/>
    <property type="match status" value="1"/>
</dbReference>
<dbReference type="InterPro" id="IPR020904">
    <property type="entry name" value="Sc_DH/Rdtase_CS"/>
</dbReference>
<name>A0A1I6GK62_9RHOB</name>
<dbReference type="InterPro" id="IPR057326">
    <property type="entry name" value="KR_dom"/>
</dbReference>
<dbReference type="Pfam" id="PF00106">
    <property type="entry name" value="adh_short"/>
    <property type="match status" value="1"/>
</dbReference>
<keyword evidence="5" id="KW-1185">Reference proteome</keyword>
<evidence type="ECO:0000259" key="3">
    <source>
        <dbReference type="SMART" id="SM00822"/>
    </source>
</evidence>
<dbReference type="SMART" id="SM00822">
    <property type="entry name" value="PKS_KR"/>
    <property type="match status" value="1"/>
</dbReference>
<dbReference type="GO" id="GO:0032787">
    <property type="term" value="P:monocarboxylic acid metabolic process"/>
    <property type="evidence" value="ECO:0007669"/>
    <property type="project" value="UniProtKB-ARBA"/>
</dbReference>
<evidence type="ECO:0000256" key="1">
    <source>
        <dbReference type="ARBA" id="ARBA00006484"/>
    </source>
</evidence>
<dbReference type="AlphaFoldDB" id="A0A1I6GK62"/>
<dbReference type="FunFam" id="3.40.50.720:FF:000084">
    <property type="entry name" value="Short-chain dehydrogenase reductase"/>
    <property type="match status" value="1"/>
</dbReference>
<dbReference type="InterPro" id="IPR036291">
    <property type="entry name" value="NAD(P)-bd_dom_sf"/>
</dbReference>
<evidence type="ECO:0000313" key="5">
    <source>
        <dbReference type="Proteomes" id="UP000199478"/>
    </source>
</evidence>
<gene>
    <name evidence="4" type="ORF">SAMN04488005_1792</name>
</gene>
<protein>
    <submittedName>
        <fullName evidence="4">NAD(P)-dependent dehydrogenase, short-chain alcohol dehydrogenase family</fullName>
    </submittedName>
</protein>
<accession>A0A1I6GK62</accession>
<comment type="similarity">
    <text evidence="1 2">Belongs to the short-chain dehydrogenases/reductases (SDR) family.</text>
</comment>
<dbReference type="PRINTS" id="PR00080">
    <property type="entry name" value="SDRFAMILY"/>
</dbReference>
<reference evidence="5" key="1">
    <citation type="submission" date="2016-10" db="EMBL/GenBank/DDBJ databases">
        <authorList>
            <person name="Varghese N."/>
            <person name="Submissions S."/>
        </authorList>
    </citation>
    <scope>NUCLEOTIDE SEQUENCE [LARGE SCALE GENOMIC DNA]</scope>
    <source>
        <strain evidence="5">DSM 26879</strain>
    </source>
</reference>
<dbReference type="PANTHER" id="PTHR42879">
    <property type="entry name" value="3-OXOACYL-(ACYL-CARRIER-PROTEIN) REDUCTASE"/>
    <property type="match status" value="1"/>
</dbReference>
<dbReference type="EMBL" id="FOYP01000001">
    <property type="protein sequence ID" value="SFR42568.1"/>
    <property type="molecule type" value="Genomic_DNA"/>
</dbReference>
<feature type="domain" description="Ketoreductase" evidence="3">
    <location>
        <begin position="6"/>
        <end position="161"/>
    </location>
</feature>
<dbReference type="RefSeq" id="WP_090200501.1">
    <property type="nucleotide sequence ID" value="NZ_FOYP01000001.1"/>
</dbReference>
<dbReference type="InterPro" id="IPR002347">
    <property type="entry name" value="SDR_fam"/>
</dbReference>
<sequence>MEHTGKHALVTGGGTGIGAAIATALAQAGAEVTITGRRSAPLHDLAAKQPRLHPLVMDVSDETSVHEGVAQAAAARGPVRICVANAGIATAQPFARTRLNDWREIMTTNLDGVFLTLQAALATLPKDMSGRMIGVSSIAGVRGLKNGVTYTASKYGVIGLMRGLSEEYMGGPVTFNALCPGYVDTDIVRGQVAGLQSKFGMTRDAATAVFAAGNRHGRLLGVDEIAAAAMWLASDGAQSVNGQTLEISGGQTCP</sequence>
<evidence type="ECO:0000256" key="2">
    <source>
        <dbReference type="RuleBase" id="RU000363"/>
    </source>
</evidence>
<dbReference type="STRING" id="390270.SAMN04488005_1792"/>
<dbReference type="PRINTS" id="PR00081">
    <property type="entry name" value="GDHRDH"/>
</dbReference>
<dbReference type="Gene3D" id="3.40.50.720">
    <property type="entry name" value="NAD(P)-binding Rossmann-like Domain"/>
    <property type="match status" value="1"/>
</dbReference>
<evidence type="ECO:0000313" key="4">
    <source>
        <dbReference type="EMBL" id="SFR42568.1"/>
    </source>
</evidence>
<dbReference type="Proteomes" id="UP000199478">
    <property type="component" value="Unassembled WGS sequence"/>
</dbReference>
<dbReference type="OrthoDB" id="9804774at2"/>
<dbReference type="PANTHER" id="PTHR42879:SF2">
    <property type="entry name" value="3-OXOACYL-[ACYL-CARRIER-PROTEIN] REDUCTASE FABG"/>
    <property type="match status" value="1"/>
</dbReference>
<dbReference type="SUPFAM" id="SSF51735">
    <property type="entry name" value="NAD(P)-binding Rossmann-fold domains"/>
    <property type="match status" value="1"/>
</dbReference>
<proteinExistence type="inferred from homology"/>
<organism evidence="4 5">
    <name type="scientific">Yoonia tamlensis</name>
    <dbReference type="NCBI Taxonomy" id="390270"/>
    <lineage>
        <taxon>Bacteria</taxon>
        <taxon>Pseudomonadati</taxon>
        <taxon>Pseudomonadota</taxon>
        <taxon>Alphaproteobacteria</taxon>
        <taxon>Rhodobacterales</taxon>
        <taxon>Paracoccaceae</taxon>
        <taxon>Yoonia</taxon>
    </lineage>
</organism>
<dbReference type="InterPro" id="IPR050259">
    <property type="entry name" value="SDR"/>
</dbReference>
<dbReference type="PROSITE" id="PS00061">
    <property type="entry name" value="ADH_SHORT"/>
    <property type="match status" value="1"/>
</dbReference>